<evidence type="ECO:0000256" key="9">
    <source>
        <dbReference type="SAM" id="SignalP"/>
    </source>
</evidence>
<keyword evidence="3" id="KW-0813">Transport</keyword>
<dbReference type="InterPro" id="IPR003423">
    <property type="entry name" value="OMP_efflux"/>
</dbReference>
<evidence type="ECO:0000256" key="4">
    <source>
        <dbReference type="ARBA" id="ARBA00022452"/>
    </source>
</evidence>
<dbReference type="Gene3D" id="1.20.1600.10">
    <property type="entry name" value="Outer membrane efflux proteins (OEP)"/>
    <property type="match status" value="1"/>
</dbReference>
<keyword evidence="4" id="KW-1134">Transmembrane beta strand</keyword>
<dbReference type="PANTHER" id="PTHR30026:SF20">
    <property type="entry name" value="OUTER MEMBRANE PROTEIN TOLC"/>
    <property type="match status" value="1"/>
</dbReference>
<keyword evidence="6" id="KW-0472">Membrane</keyword>
<reference evidence="10 11" key="1">
    <citation type="submission" date="2013-05" db="EMBL/GenBank/DDBJ databases">
        <title>Genome assembly of Chondromyces apiculatus DSM 436.</title>
        <authorList>
            <person name="Sharma G."/>
            <person name="Khatri I."/>
            <person name="Kaur C."/>
            <person name="Mayilraj S."/>
            <person name="Subramanian S."/>
        </authorList>
    </citation>
    <scope>NUCLEOTIDE SEQUENCE [LARGE SCALE GENOMIC DNA]</scope>
    <source>
        <strain evidence="10 11">DSM 436</strain>
    </source>
</reference>
<sequence>MRRRSVASCPLLTCLLVAATPAFAQPAPAPRPAAAQTAPQQAAAPAAAQPTGAQTPAQPGSYTAPSSTGVSAELSGLRPLNIQDPDLQAIAPATRVLGSWREAVSLIENRAPDLAIAIQEIVRAEGLARQALAQALPTLNASGSINQSLLGTNFVVGVGQSDLRITGINAGFSISQPLLAPRIWYGVGTAKLQVEIAKMTADDQRRVSLATVADGVVNVVTAERTSEINRVGLRGSLELLELTRRRADLGTGTKLDVVRAEQDVALARAQIVNSDEALRKTREALGLALGFKDAYGVQPNLSLNEVESSLRAICAPGDIGTRPDIRAARAQLDLTARSVTDAKLAFAPTATLSSNVTTSHTVQSEFTNTQWSIQALLTVPLWDGGARYGLLKSSRAQVEQQKERLGVAERAAAVELTQATRGIEVADQARRVSTAARDLAAETTRLTRVAFEAGTATSFELVQAQQQLRQRELELALREFDVVRAKIASLLASANCKP</sequence>
<dbReference type="STRING" id="1192034.CAP_7948"/>
<evidence type="ECO:0000256" key="5">
    <source>
        <dbReference type="ARBA" id="ARBA00022692"/>
    </source>
</evidence>
<evidence type="ECO:0000256" key="7">
    <source>
        <dbReference type="ARBA" id="ARBA00023237"/>
    </source>
</evidence>
<dbReference type="GO" id="GO:0015562">
    <property type="term" value="F:efflux transmembrane transporter activity"/>
    <property type="evidence" value="ECO:0007669"/>
    <property type="project" value="InterPro"/>
</dbReference>
<keyword evidence="11" id="KW-1185">Reference proteome</keyword>
<feature type="compositionally biased region" description="Low complexity" evidence="8">
    <location>
        <begin position="26"/>
        <end position="59"/>
    </location>
</feature>
<comment type="caution">
    <text evidence="10">The sequence shown here is derived from an EMBL/GenBank/DDBJ whole genome shotgun (WGS) entry which is preliminary data.</text>
</comment>
<feature type="region of interest" description="Disordered" evidence="8">
    <location>
        <begin position="26"/>
        <end position="70"/>
    </location>
</feature>
<comment type="subcellular location">
    <subcellularLocation>
        <location evidence="1">Cell outer membrane</location>
    </subcellularLocation>
</comment>
<feature type="signal peptide" evidence="9">
    <location>
        <begin position="1"/>
        <end position="24"/>
    </location>
</feature>
<dbReference type="GO" id="GO:0015288">
    <property type="term" value="F:porin activity"/>
    <property type="evidence" value="ECO:0007669"/>
    <property type="project" value="TreeGrafter"/>
</dbReference>
<feature type="compositionally biased region" description="Polar residues" evidence="8">
    <location>
        <begin position="60"/>
        <end position="70"/>
    </location>
</feature>
<dbReference type="PANTHER" id="PTHR30026">
    <property type="entry name" value="OUTER MEMBRANE PROTEIN TOLC"/>
    <property type="match status" value="1"/>
</dbReference>
<dbReference type="SUPFAM" id="SSF56954">
    <property type="entry name" value="Outer membrane efflux proteins (OEP)"/>
    <property type="match status" value="1"/>
</dbReference>
<dbReference type="GO" id="GO:0009279">
    <property type="term" value="C:cell outer membrane"/>
    <property type="evidence" value="ECO:0007669"/>
    <property type="project" value="UniProtKB-SubCell"/>
</dbReference>
<protein>
    <submittedName>
        <fullName evidence="10">Efflux transporter, HAE1 family, outer membrane efflux protein</fullName>
    </submittedName>
</protein>
<gene>
    <name evidence="10" type="ORF">CAP_7948</name>
</gene>
<accession>A0A017SXD3</accession>
<dbReference type="OrthoDB" id="5491134at2"/>
<dbReference type="Proteomes" id="UP000019678">
    <property type="component" value="Unassembled WGS sequence"/>
</dbReference>
<dbReference type="RefSeq" id="WP_081865592.1">
    <property type="nucleotide sequence ID" value="NZ_ASRX01000075.1"/>
</dbReference>
<keyword evidence="9" id="KW-0732">Signal</keyword>
<proteinExistence type="inferred from homology"/>
<evidence type="ECO:0000256" key="6">
    <source>
        <dbReference type="ARBA" id="ARBA00023136"/>
    </source>
</evidence>
<evidence type="ECO:0000313" key="11">
    <source>
        <dbReference type="Proteomes" id="UP000019678"/>
    </source>
</evidence>
<feature type="chain" id="PRO_5001499981" evidence="9">
    <location>
        <begin position="25"/>
        <end position="498"/>
    </location>
</feature>
<evidence type="ECO:0000256" key="3">
    <source>
        <dbReference type="ARBA" id="ARBA00022448"/>
    </source>
</evidence>
<dbReference type="AlphaFoldDB" id="A0A017SXD3"/>
<dbReference type="eggNOG" id="COG1538">
    <property type="taxonomic scope" value="Bacteria"/>
</dbReference>
<evidence type="ECO:0000256" key="1">
    <source>
        <dbReference type="ARBA" id="ARBA00004442"/>
    </source>
</evidence>
<comment type="similarity">
    <text evidence="2">Belongs to the outer membrane factor (OMF) (TC 1.B.17) family.</text>
</comment>
<evidence type="ECO:0000313" key="10">
    <source>
        <dbReference type="EMBL" id="EYF01629.1"/>
    </source>
</evidence>
<name>A0A017SXD3_9BACT</name>
<dbReference type="EMBL" id="ASRX01000075">
    <property type="protein sequence ID" value="EYF01629.1"/>
    <property type="molecule type" value="Genomic_DNA"/>
</dbReference>
<organism evidence="10 11">
    <name type="scientific">Chondromyces apiculatus DSM 436</name>
    <dbReference type="NCBI Taxonomy" id="1192034"/>
    <lineage>
        <taxon>Bacteria</taxon>
        <taxon>Pseudomonadati</taxon>
        <taxon>Myxococcota</taxon>
        <taxon>Polyangia</taxon>
        <taxon>Polyangiales</taxon>
        <taxon>Polyangiaceae</taxon>
        <taxon>Chondromyces</taxon>
    </lineage>
</organism>
<dbReference type="Pfam" id="PF02321">
    <property type="entry name" value="OEP"/>
    <property type="match status" value="2"/>
</dbReference>
<dbReference type="InterPro" id="IPR051906">
    <property type="entry name" value="TolC-like"/>
</dbReference>
<keyword evidence="7" id="KW-0998">Cell outer membrane</keyword>
<evidence type="ECO:0000256" key="8">
    <source>
        <dbReference type="SAM" id="MobiDB-lite"/>
    </source>
</evidence>
<evidence type="ECO:0000256" key="2">
    <source>
        <dbReference type="ARBA" id="ARBA00007613"/>
    </source>
</evidence>
<keyword evidence="5" id="KW-0812">Transmembrane</keyword>
<dbReference type="GO" id="GO:1990281">
    <property type="term" value="C:efflux pump complex"/>
    <property type="evidence" value="ECO:0007669"/>
    <property type="project" value="TreeGrafter"/>
</dbReference>